<dbReference type="InterPro" id="IPR020846">
    <property type="entry name" value="MFS_dom"/>
</dbReference>
<feature type="transmembrane region" description="Helical" evidence="6">
    <location>
        <begin position="208"/>
        <end position="230"/>
    </location>
</feature>
<keyword evidence="3 6" id="KW-0812">Transmembrane</keyword>
<dbReference type="PROSITE" id="PS50850">
    <property type="entry name" value="MFS"/>
    <property type="match status" value="1"/>
</dbReference>
<evidence type="ECO:0000313" key="8">
    <source>
        <dbReference type="EMBL" id="SFQ49299.1"/>
    </source>
</evidence>
<dbReference type="InterPro" id="IPR052714">
    <property type="entry name" value="MFS_Exporter"/>
</dbReference>
<dbReference type="RefSeq" id="WP_061805118.1">
    <property type="nucleotide sequence ID" value="NZ_FOXX01000003.1"/>
</dbReference>
<feature type="transmembrane region" description="Helical" evidence="6">
    <location>
        <begin position="101"/>
        <end position="125"/>
    </location>
</feature>
<feature type="transmembrane region" description="Helical" evidence="6">
    <location>
        <begin position="78"/>
        <end position="95"/>
    </location>
</feature>
<feature type="domain" description="Major facilitator superfamily (MFS) profile" evidence="7">
    <location>
        <begin position="12"/>
        <end position="384"/>
    </location>
</feature>
<evidence type="ECO:0000256" key="4">
    <source>
        <dbReference type="ARBA" id="ARBA00022989"/>
    </source>
</evidence>
<dbReference type="CDD" id="cd17489">
    <property type="entry name" value="MFS_YfcJ_like"/>
    <property type="match status" value="1"/>
</dbReference>
<feature type="transmembrane region" description="Helical" evidence="6">
    <location>
        <begin position="331"/>
        <end position="350"/>
    </location>
</feature>
<dbReference type="GeneID" id="93710364"/>
<feature type="transmembrane region" description="Helical" evidence="6">
    <location>
        <begin position="12"/>
        <end position="37"/>
    </location>
</feature>
<keyword evidence="5 6" id="KW-0472">Membrane</keyword>
<gene>
    <name evidence="8" type="ORF">SAMN02745910_01665</name>
</gene>
<organism evidence="8 9">
    <name type="scientific">Priestia endophytica DSM 13796</name>
    <dbReference type="NCBI Taxonomy" id="1121089"/>
    <lineage>
        <taxon>Bacteria</taxon>
        <taxon>Bacillati</taxon>
        <taxon>Bacillota</taxon>
        <taxon>Bacilli</taxon>
        <taxon>Bacillales</taxon>
        <taxon>Bacillaceae</taxon>
        <taxon>Priestia</taxon>
    </lineage>
</organism>
<evidence type="ECO:0000256" key="5">
    <source>
        <dbReference type="ARBA" id="ARBA00023136"/>
    </source>
</evidence>
<feature type="transmembrane region" description="Helical" evidence="6">
    <location>
        <begin position="294"/>
        <end position="311"/>
    </location>
</feature>
<protein>
    <submittedName>
        <fullName evidence="8">Predicted arabinose efflux permease, MFS family</fullName>
    </submittedName>
</protein>
<accession>A0A1I5YYM5</accession>
<dbReference type="PANTHER" id="PTHR23531">
    <property type="entry name" value="QUINOLENE RESISTANCE PROTEIN NORA"/>
    <property type="match status" value="1"/>
</dbReference>
<dbReference type="SUPFAM" id="SSF103473">
    <property type="entry name" value="MFS general substrate transporter"/>
    <property type="match status" value="1"/>
</dbReference>
<reference evidence="8 9" key="1">
    <citation type="submission" date="2016-10" db="EMBL/GenBank/DDBJ databases">
        <authorList>
            <person name="Varghese N."/>
            <person name="Submissions S."/>
        </authorList>
    </citation>
    <scope>NUCLEOTIDE SEQUENCE [LARGE SCALE GENOMIC DNA]</scope>
    <source>
        <strain evidence="8 9">DSM 13796</strain>
    </source>
</reference>
<evidence type="ECO:0000256" key="6">
    <source>
        <dbReference type="SAM" id="Phobius"/>
    </source>
</evidence>
<evidence type="ECO:0000256" key="2">
    <source>
        <dbReference type="ARBA" id="ARBA00022448"/>
    </source>
</evidence>
<feature type="transmembrane region" description="Helical" evidence="6">
    <location>
        <begin position="166"/>
        <end position="187"/>
    </location>
</feature>
<dbReference type="EMBL" id="FOXX01000003">
    <property type="protein sequence ID" value="SFQ49299.1"/>
    <property type="molecule type" value="Genomic_DNA"/>
</dbReference>
<dbReference type="InterPro" id="IPR011701">
    <property type="entry name" value="MFS"/>
</dbReference>
<dbReference type="PANTHER" id="PTHR23531:SF2">
    <property type="entry name" value="PERMEASE"/>
    <property type="match status" value="1"/>
</dbReference>
<feature type="transmembrane region" description="Helical" evidence="6">
    <location>
        <begin position="49"/>
        <end position="66"/>
    </location>
</feature>
<sequence>MEHEKTKLWTGQYVMIIVITFLFFLSLQSLLGGFPVFVGEISHNATTGGLMTTVFMVAAILSRPFIGMFLERLNMKKTMLITLVFLIAAVALSFNNESVSFLIVLRIIQGVGFGIITTLLATFATNLIPPNRIGEGIGYFGLSTSIGTSVGPMIALSLIHAYSFNVLLTFSIILTVLTFVGGIALRYKYTPPKVSHTKSLLDHAFARAALLPCFLVMIFYITFSGIVNYLDGLGADTGLGGKTSFFFLIVGAMLVLTRPFSGKIYDQFGHKFLIYPACITGIIGLLLLSHTAHFSMLVVSGIFYGIAYGIMQPTFQAWAVSRVTPDKKGTANAMVLSFMDLGVAIGAVILGQAVGALGYSAMYAWSSILVVAMVLIYFALTTFKKSNKNTVHTEAS</sequence>
<evidence type="ECO:0000256" key="1">
    <source>
        <dbReference type="ARBA" id="ARBA00004651"/>
    </source>
</evidence>
<dbReference type="Gene3D" id="1.20.1250.20">
    <property type="entry name" value="MFS general substrate transporter like domains"/>
    <property type="match status" value="1"/>
</dbReference>
<evidence type="ECO:0000256" key="3">
    <source>
        <dbReference type="ARBA" id="ARBA00022692"/>
    </source>
</evidence>
<feature type="transmembrane region" description="Helical" evidence="6">
    <location>
        <begin position="362"/>
        <end position="380"/>
    </location>
</feature>
<feature type="transmembrane region" description="Helical" evidence="6">
    <location>
        <begin position="272"/>
        <end position="288"/>
    </location>
</feature>
<comment type="caution">
    <text evidence="8">The sequence shown here is derived from an EMBL/GenBank/DDBJ whole genome shotgun (WGS) entry which is preliminary data.</text>
</comment>
<feature type="transmembrane region" description="Helical" evidence="6">
    <location>
        <begin position="242"/>
        <end position="260"/>
    </location>
</feature>
<dbReference type="Pfam" id="PF07690">
    <property type="entry name" value="MFS_1"/>
    <property type="match status" value="1"/>
</dbReference>
<dbReference type="Proteomes" id="UP000182762">
    <property type="component" value="Unassembled WGS sequence"/>
</dbReference>
<evidence type="ECO:0000313" key="9">
    <source>
        <dbReference type="Proteomes" id="UP000182762"/>
    </source>
</evidence>
<keyword evidence="2" id="KW-0813">Transport</keyword>
<dbReference type="InterPro" id="IPR036259">
    <property type="entry name" value="MFS_trans_sf"/>
</dbReference>
<keyword evidence="9" id="KW-1185">Reference proteome</keyword>
<keyword evidence="4 6" id="KW-1133">Transmembrane helix</keyword>
<proteinExistence type="predicted"/>
<name>A0A1I5YYM5_9BACI</name>
<feature type="transmembrane region" description="Helical" evidence="6">
    <location>
        <begin position="137"/>
        <end position="160"/>
    </location>
</feature>
<evidence type="ECO:0000259" key="7">
    <source>
        <dbReference type="PROSITE" id="PS50850"/>
    </source>
</evidence>
<comment type="subcellular location">
    <subcellularLocation>
        <location evidence="1">Cell membrane</location>
        <topology evidence="1">Multi-pass membrane protein</topology>
    </subcellularLocation>
</comment>